<accession>A0A1H5WV89</accession>
<sequence length="45" mass="5016">MADFLANTWPILGSLALVGLITYGALRPYMKTGPKRTDHTEKHDD</sequence>
<organism evidence="2 3">
    <name type="scientific">Thalassococcus halodurans</name>
    <dbReference type="NCBI Taxonomy" id="373675"/>
    <lineage>
        <taxon>Bacteria</taxon>
        <taxon>Pseudomonadati</taxon>
        <taxon>Pseudomonadota</taxon>
        <taxon>Alphaproteobacteria</taxon>
        <taxon>Rhodobacterales</taxon>
        <taxon>Roseobacteraceae</taxon>
        <taxon>Thalassococcus</taxon>
    </lineage>
</organism>
<name>A0A1H5WV89_9RHOB</name>
<dbReference type="RefSeq" id="WP_160006808.1">
    <property type="nucleotide sequence ID" value="NZ_FNUZ01000002.1"/>
</dbReference>
<evidence type="ECO:0000256" key="1">
    <source>
        <dbReference type="SAM" id="Phobius"/>
    </source>
</evidence>
<keyword evidence="3" id="KW-1185">Reference proteome</keyword>
<evidence type="ECO:0000313" key="3">
    <source>
        <dbReference type="Proteomes" id="UP000236752"/>
    </source>
</evidence>
<reference evidence="2 3" key="1">
    <citation type="submission" date="2016-10" db="EMBL/GenBank/DDBJ databases">
        <authorList>
            <person name="de Groot N.N."/>
        </authorList>
    </citation>
    <scope>NUCLEOTIDE SEQUENCE [LARGE SCALE GENOMIC DNA]</scope>
    <source>
        <strain evidence="2 3">DSM 26915</strain>
    </source>
</reference>
<dbReference type="AlphaFoldDB" id="A0A1H5WV89"/>
<dbReference type="OrthoDB" id="7875416at2"/>
<gene>
    <name evidence="2" type="ORF">SAMN04488045_1608</name>
</gene>
<keyword evidence="1" id="KW-1133">Transmembrane helix</keyword>
<keyword evidence="1" id="KW-0812">Transmembrane</keyword>
<dbReference type="Proteomes" id="UP000236752">
    <property type="component" value="Unassembled WGS sequence"/>
</dbReference>
<keyword evidence="1" id="KW-0472">Membrane</keyword>
<protein>
    <submittedName>
        <fullName evidence="2">Uncharacterized protein</fullName>
    </submittedName>
</protein>
<dbReference type="EMBL" id="FNUZ01000002">
    <property type="protein sequence ID" value="SEG03391.1"/>
    <property type="molecule type" value="Genomic_DNA"/>
</dbReference>
<feature type="transmembrane region" description="Helical" evidence="1">
    <location>
        <begin position="6"/>
        <end position="26"/>
    </location>
</feature>
<proteinExistence type="predicted"/>
<evidence type="ECO:0000313" key="2">
    <source>
        <dbReference type="EMBL" id="SEG03391.1"/>
    </source>
</evidence>